<name>A0A844ZCS3_9SPHN</name>
<proteinExistence type="predicted"/>
<feature type="chain" id="PRO_5032440498" description="DUF6692 domain-containing protein" evidence="1">
    <location>
        <begin position="19"/>
        <end position="167"/>
    </location>
</feature>
<dbReference type="AlphaFoldDB" id="A0A844ZCS3"/>
<dbReference type="PROSITE" id="PS51257">
    <property type="entry name" value="PROKAR_LIPOPROTEIN"/>
    <property type="match status" value="1"/>
</dbReference>
<organism evidence="3 4">
    <name type="scientific">Parapontixanthobacter aurantiacus</name>
    <dbReference type="NCBI Taxonomy" id="1463599"/>
    <lineage>
        <taxon>Bacteria</taxon>
        <taxon>Pseudomonadati</taxon>
        <taxon>Pseudomonadota</taxon>
        <taxon>Alphaproteobacteria</taxon>
        <taxon>Sphingomonadales</taxon>
        <taxon>Erythrobacteraceae</taxon>
        <taxon>Parapontixanthobacter</taxon>
    </lineage>
</organism>
<evidence type="ECO:0000313" key="4">
    <source>
        <dbReference type="Proteomes" id="UP000433104"/>
    </source>
</evidence>
<evidence type="ECO:0000259" key="2">
    <source>
        <dbReference type="Pfam" id="PF20402"/>
    </source>
</evidence>
<dbReference type="Proteomes" id="UP000433104">
    <property type="component" value="Unassembled WGS sequence"/>
</dbReference>
<dbReference type="InterPro" id="IPR046514">
    <property type="entry name" value="DUF6692"/>
</dbReference>
<evidence type="ECO:0000256" key="1">
    <source>
        <dbReference type="SAM" id="SignalP"/>
    </source>
</evidence>
<dbReference type="EMBL" id="WTYW01000001">
    <property type="protein sequence ID" value="MXO85072.1"/>
    <property type="molecule type" value="Genomic_DNA"/>
</dbReference>
<sequence length="167" mass="17540">MTRALPLALALAGSVLLAGCNQNTALGNDREAGMYPAPQAAPIVGVEEALANVAVEIVKPETMSDADIRAIGGTADRCVFRLTEMSFPAFVYEAGGDAFIKLNGKLVPLRASGENRYMAGGLLIVTRLIDETGNAGLQMQEMIMVPPDAKDELGYRGFAQCYGTASA</sequence>
<protein>
    <recommendedName>
        <fullName evidence="2">DUF6692 domain-containing protein</fullName>
    </recommendedName>
</protein>
<evidence type="ECO:0000313" key="3">
    <source>
        <dbReference type="EMBL" id="MXO85072.1"/>
    </source>
</evidence>
<comment type="caution">
    <text evidence="3">The sequence shown here is derived from an EMBL/GenBank/DDBJ whole genome shotgun (WGS) entry which is preliminary data.</text>
</comment>
<gene>
    <name evidence="3" type="ORF">GRI38_03400</name>
</gene>
<dbReference type="Pfam" id="PF20402">
    <property type="entry name" value="DUF6692"/>
    <property type="match status" value="1"/>
</dbReference>
<accession>A0A844ZCS3</accession>
<keyword evidence="4" id="KW-1185">Reference proteome</keyword>
<dbReference type="OrthoDB" id="8451279at2"/>
<feature type="signal peptide" evidence="1">
    <location>
        <begin position="1"/>
        <end position="18"/>
    </location>
</feature>
<reference evidence="3 4" key="1">
    <citation type="submission" date="2019-12" db="EMBL/GenBank/DDBJ databases">
        <title>Genomic-based taxomic classification of the family Erythrobacteraceae.</title>
        <authorList>
            <person name="Xu L."/>
        </authorList>
    </citation>
    <scope>NUCLEOTIDE SEQUENCE [LARGE SCALE GENOMIC DNA]</scope>
    <source>
        <strain evidence="3 4">MCCC 1A09962</strain>
    </source>
</reference>
<keyword evidence="1" id="KW-0732">Signal</keyword>
<feature type="domain" description="DUF6692" evidence="2">
    <location>
        <begin position="11"/>
        <end position="162"/>
    </location>
</feature>